<dbReference type="GO" id="GO:0016987">
    <property type="term" value="F:sigma factor activity"/>
    <property type="evidence" value="ECO:0007669"/>
    <property type="project" value="UniProtKB-KW"/>
</dbReference>
<dbReference type="SUPFAM" id="SSF88659">
    <property type="entry name" value="Sigma3 and sigma4 domains of RNA polymerase sigma factors"/>
    <property type="match status" value="1"/>
</dbReference>
<evidence type="ECO:0000313" key="8">
    <source>
        <dbReference type="Proteomes" id="UP000295499"/>
    </source>
</evidence>
<dbReference type="Pfam" id="PF04542">
    <property type="entry name" value="Sigma70_r2"/>
    <property type="match status" value="1"/>
</dbReference>
<evidence type="ECO:0000313" key="7">
    <source>
        <dbReference type="EMBL" id="TDO23365.1"/>
    </source>
</evidence>
<dbReference type="Proteomes" id="UP000295499">
    <property type="component" value="Unassembled WGS sequence"/>
</dbReference>
<evidence type="ECO:0000259" key="6">
    <source>
        <dbReference type="Pfam" id="PF04542"/>
    </source>
</evidence>
<evidence type="ECO:0000256" key="5">
    <source>
        <dbReference type="ARBA" id="ARBA00023163"/>
    </source>
</evidence>
<comment type="similarity">
    <text evidence="1">Belongs to the sigma-70 factor family. ECF subfamily.</text>
</comment>
<dbReference type="AlphaFoldDB" id="A0A4R6IN28"/>
<name>A0A4R6IN28_9SPHI</name>
<proteinExistence type="inferred from homology"/>
<dbReference type="InterPro" id="IPR039425">
    <property type="entry name" value="RNA_pol_sigma-70-like"/>
</dbReference>
<keyword evidence="5" id="KW-0804">Transcription</keyword>
<evidence type="ECO:0000256" key="4">
    <source>
        <dbReference type="ARBA" id="ARBA00023125"/>
    </source>
</evidence>
<dbReference type="InterPro" id="IPR013324">
    <property type="entry name" value="RNA_pol_sigma_r3/r4-like"/>
</dbReference>
<dbReference type="InterPro" id="IPR013325">
    <property type="entry name" value="RNA_pol_sigma_r2"/>
</dbReference>
<keyword evidence="8" id="KW-1185">Reference proteome</keyword>
<organism evidence="7 8">
    <name type="scientific">Pedobacter duraquae</name>
    <dbReference type="NCBI Taxonomy" id="425511"/>
    <lineage>
        <taxon>Bacteria</taxon>
        <taxon>Pseudomonadati</taxon>
        <taxon>Bacteroidota</taxon>
        <taxon>Sphingobacteriia</taxon>
        <taxon>Sphingobacteriales</taxon>
        <taxon>Sphingobacteriaceae</taxon>
        <taxon>Pedobacter</taxon>
    </lineage>
</organism>
<evidence type="ECO:0000256" key="3">
    <source>
        <dbReference type="ARBA" id="ARBA00023082"/>
    </source>
</evidence>
<sequence length="198" mass="23271">MDNSLGHPIFDKNIASPGTWVSQYADYLFRYAMSRLNDEEQARDLVQETFLSGLEKLDNFKGISSEKTWLTAILKNKIIDIYRKKSSRSNQTVSTEETDYDRQDFFDPENGHWNNQHQPSPFAVEHEDLLVSKEFNKILQQCMQKLPSLWFSVFSMKHLDDEATEFICTELKVTPANFWVIIHRTKVNLRSCLQKNWL</sequence>
<comment type="caution">
    <text evidence="7">The sequence shown here is derived from an EMBL/GenBank/DDBJ whole genome shotgun (WGS) entry which is preliminary data.</text>
</comment>
<dbReference type="InterPro" id="IPR014284">
    <property type="entry name" value="RNA_pol_sigma-70_dom"/>
</dbReference>
<dbReference type="RefSeq" id="WP_133555492.1">
    <property type="nucleotide sequence ID" value="NZ_SNWM01000002.1"/>
</dbReference>
<gene>
    <name evidence="7" type="ORF">CLV32_2356</name>
</gene>
<keyword evidence="4" id="KW-0238">DNA-binding</keyword>
<dbReference type="OrthoDB" id="9782108at2"/>
<protein>
    <submittedName>
        <fullName evidence="7">RNA polymerase sigma-70 factor (ECF subfamily)</fullName>
    </submittedName>
</protein>
<dbReference type="NCBIfam" id="TIGR02937">
    <property type="entry name" value="sigma70-ECF"/>
    <property type="match status" value="1"/>
</dbReference>
<dbReference type="GO" id="GO:0006352">
    <property type="term" value="P:DNA-templated transcription initiation"/>
    <property type="evidence" value="ECO:0007669"/>
    <property type="project" value="InterPro"/>
</dbReference>
<dbReference type="InterPro" id="IPR007627">
    <property type="entry name" value="RNA_pol_sigma70_r2"/>
</dbReference>
<dbReference type="PANTHER" id="PTHR43133">
    <property type="entry name" value="RNA POLYMERASE ECF-TYPE SIGMA FACTO"/>
    <property type="match status" value="1"/>
</dbReference>
<dbReference type="Gene3D" id="1.10.1740.10">
    <property type="match status" value="1"/>
</dbReference>
<keyword evidence="3" id="KW-0731">Sigma factor</keyword>
<dbReference type="PANTHER" id="PTHR43133:SF8">
    <property type="entry name" value="RNA POLYMERASE SIGMA FACTOR HI_1459-RELATED"/>
    <property type="match status" value="1"/>
</dbReference>
<evidence type="ECO:0000256" key="1">
    <source>
        <dbReference type="ARBA" id="ARBA00010641"/>
    </source>
</evidence>
<dbReference type="GO" id="GO:0003677">
    <property type="term" value="F:DNA binding"/>
    <property type="evidence" value="ECO:0007669"/>
    <property type="project" value="UniProtKB-KW"/>
</dbReference>
<reference evidence="7 8" key="1">
    <citation type="submission" date="2019-03" db="EMBL/GenBank/DDBJ databases">
        <title>Genomic Encyclopedia of Archaeal and Bacterial Type Strains, Phase II (KMG-II): from individual species to whole genera.</title>
        <authorList>
            <person name="Goeker M."/>
        </authorList>
    </citation>
    <scope>NUCLEOTIDE SEQUENCE [LARGE SCALE GENOMIC DNA]</scope>
    <source>
        <strain evidence="7 8">DSM 19034</strain>
    </source>
</reference>
<dbReference type="SUPFAM" id="SSF88946">
    <property type="entry name" value="Sigma2 domain of RNA polymerase sigma factors"/>
    <property type="match status" value="1"/>
</dbReference>
<dbReference type="EMBL" id="SNWM01000002">
    <property type="protein sequence ID" value="TDO23365.1"/>
    <property type="molecule type" value="Genomic_DNA"/>
</dbReference>
<keyword evidence="2" id="KW-0805">Transcription regulation</keyword>
<accession>A0A4R6IN28</accession>
<evidence type="ECO:0000256" key="2">
    <source>
        <dbReference type="ARBA" id="ARBA00023015"/>
    </source>
</evidence>
<feature type="domain" description="RNA polymerase sigma-70 region 2" evidence="6">
    <location>
        <begin position="21"/>
        <end position="86"/>
    </location>
</feature>